<protein>
    <submittedName>
        <fullName evidence="7">RNA polymerase sigma factor (Sigma-70 family)</fullName>
    </submittedName>
</protein>
<dbReference type="InterPro" id="IPR013324">
    <property type="entry name" value="RNA_pol_sigma_r3/r4-like"/>
</dbReference>
<evidence type="ECO:0000256" key="3">
    <source>
        <dbReference type="ARBA" id="ARBA00023082"/>
    </source>
</evidence>
<dbReference type="InterPro" id="IPR039425">
    <property type="entry name" value="RNA_pol_sigma-70-like"/>
</dbReference>
<reference evidence="7 8" key="1">
    <citation type="submission" date="2023-07" db="EMBL/GenBank/DDBJ databases">
        <title>Sequencing the genomes of 1000 actinobacteria strains.</title>
        <authorList>
            <person name="Klenk H.-P."/>
        </authorList>
    </citation>
    <scope>NUCLEOTIDE SEQUENCE [LARGE SCALE GENOMIC DNA]</scope>
    <source>
        <strain evidence="7 8">DSM 44709</strain>
    </source>
</reference>
<comment type="caution">
    <text evidence="7">The sequence shown here is derived from an EMBL/GenBank/DDBJ whole genome shotgun (WGS) entry which is preliminary data.</text>
</comment>
<dbReference type="SUPFAM" id="SSF88946">
    <property type="entry name" value="Sigma2 domain of RNA polymerase sigma factors"/>
    <property type="match status" value="1"/>
</dbReference>
<dbReference type="GO" id="GO:0006352">
    <property type="term" value="P:DNA-templated transcription initiation"/>
    <property type="evidence" value="ECO:0007669"/>
    <property type="project" value="InterPro"/>
</dbReference>
<evidence type="ECO:0000313" key="7">
    <source>
        <dbReference type="EMBL" id="MDQ0370180.1"/>
    </source>
</evidence>
<dbReference type="Proteomes" id="UP001240236">
    <property type="component" value="Unassembled WGS sequence"/>
</dbReference>
<sequence length="208" mass="23527">MERRAVTMLDSPVTENGDIADLVTAASRGDTRAWDTIVERYGRLVSSVCRQWRLSDADTADVSQTVWLRLFEQLDRLRDPRALPAWLLTTTRRECHHLHRAAKRELPGATTARLEGQADATAASVDDGLLRRERGAAVRAAFDELPPHCRELLELLLRDPPTPYEEISARLGVPCGGIGPNRARCLDRLRRNPRFRAFMSERTYQAAR</sequence>
<dbReference type="PANTHER" id="PTHR43133">
    <property type="entry name" value="RNA POLYMERASE ECF-TYPE SIGMA FACTO"/>
    <property type="match status" value="1"/>
</dbReference>
<dbReference type="Pfam" id="PF04542">
    <property type="entry name" value="Sigma70_r2"/>
    <property type="match status" value="1"/>
</dbReference>
<keyword evidence="2" id="KW-0805">Transcription regulation</keyword>
<organism evidence="7 8">
    <name type="scientific">Catenuloplanes indicus</name>
    <dbReference type="NCBI Taxonomy" id="137267"/>
    <lineage>
        <taxon>Bacteria</taxon>
        <taxon>Bacillati</taxon>
        <taxon>Actinomycetota</taxon>
        <taxon>Actinomycetes</taxon>
        <taxon>Micromonosporales</taxon>
        <taxon>Micromonosporaceae</taxon>
        <taxon>Catenuloplanes</taxon>
    </lineage>
</organism>
<dbReference type="SUPFAM" id="SSF88659">
    <property type="entry name" value="Sigma3 and sigma4 domains of RNA polymerase sigma factors"/>
    <property type="match status" value="1"/>
</dbReference>
<dbReference type="PANTHER" id="PTHR43133:SF8">
    <property type="entry name" value="RNA POLYMERASE SIGMA FACTOR HI_1459-RELATED"/>
    <property type="match status" value="1"/>
</dbReference>
<dbReference type="GO" id="GO:0016987">
    <property type="term" value="F:sigma factor activity"/>
    <property type="evidence" value="ECO:0007669"/>
    <property type="project" value="UniProtKB-KW"/>
</dbReference>
<dbReference type="NCBIfam" id="TIGR02937">
    <property type="entry name" value="sigma70-ECF"/>
    <property type="match status" value="1"/>
</dbReference>
<dbReference type="InterPro" id="IPR007627">
    <property type="entry name" value="RNA_pol_sigma70_r2"/>
</dbReference>
<keyword evidence="5" id="KW-0804">Transcription</keyword>
<dbReference type="InterPro" id="IPR036388">
    <property type="entry name" value="WH-like_DNA-bd_sf"/>
</dbReference>
<dbReference type="InterPro" id="IPR013325">
    <property type="entry name" value="RNA_pol_sigma_r2"/>
</dbReference>
<gene>
    <name evidence="7" type="ORF">J2S42_006849</name>
</gene>
<keyword evidence="3" id="KW-0731">Sigma factor</keyword>
<keyword evidence="4" id="KW-0238">DNA-binding</keyword>
<evidence type="ECO:0000256" key="4">
    <source>
        <dbReference type="ARBA" id="ARBA00023125"/>
    </source>
</evidence>
<evidence type="ECO:0000259" key="6">
    <source>
        <dbReference type="Pfam" id="PF04542"/>
    </source>
</evidence>
<dbReference type="Gene3D" id="1.10.1740.10">
    <property type="match status" value="1"/>
</dbReference>
<feature type="domain" description="RNA polymerase sigma-70 region 2" evidence="6">
    <location>
        <begin position="37"/>
        <end position="104"/>
    </location>
</feature>
<evidence type="ECO:0000256" key="1">
    <source>
        <dbReference type="ARBA" id="ARBA00010641"/>
    </source>
</evidence>
<comment type="similarity">
    <text evidence="1">Belongs to the sigma-70 factor family. ECF subfamily.</text>
</comment>
<dbReference type="AlphaFoldDB" id="A0AAE3W823"/>
<accession>A0AAE3W823</accession>
<dbReference type="GO" id="GO:0003677">
    <property type="term" value="F:DNA binding"/>
    <property type="evidence" value="ECO:0007669"/>
    <property type="project" value="UniProtKB-KW"/>
</dbReference>
<dbReference type="Gene3D" id="1.10.10.10">
    <property type="entry name" value="Winged helix-like DNA-binding domain superfamily/Winged helix DNA-binding domain"/>
    <property type="match status" value="1"/>
</dbReference>
<evidence type="ECO:0000313" key="8">
    <source>
        <dbReference type="Proteomes" id="UP001240236"/>
    </source>
</evidence>
<evidence type="ECO:0000256" key="5">
    <source>
        <dbReference type="ARBA" id="ARBA00023163"/>
    </source>
</evidence>
<dbReference type="RefSeq" id="WP_307245946.1">
    <property type="nucleotide sequence ID" value="NZ_JAUSUZ010000001.1"/>
</dbReference>
<dbReference type="EMBL" id="JAUSUZ010000001">
    <property type="protein sequence ID" value="MDQ0370180.1"/>
    <property type="molecule type" value="Genomic_DNA"/>
</dbReference>
<dbReference type="InterPro" id="IPR014284">
    <property type="entry name" value="RNA_pol_sigma-70_dom"/>
</dbReference>
<name>A0AAE3W823_9ACTN</name>
<evidence type="ECO:0000256" key="2">
    <source>
        <dbReference type="ARBA" id="ARBA00023015"/>
    </source>
</evidence>
<proteinExistence type="inferred from homology"/>
<keyword evidence="8" id="KW-1185">Reference proteome</keyword>